<evidence type="ECO:0000256" key="1">
    <source>
        <dbReference type="SAM" id="Phobius"/>
    </source>
</evidence>
<gene>
    <name evidence="2" type="ORF">KASA_0P03542G</name>
</gene>
<keyword evidence="1" id="KW-1133">Transmembrane helix</keyword>
<proteinExistence type="predicted"/>
<accession>A0A1X7R0L9</accession>
<evidence type="ECO:0000313" key="3">
    <source>
        <dbReference type="Proteomes" id="UP000196158"/>
    </source>
</evidence>
<name>A0A1X7R0L9_9SACH</name>
<organism evidence="2 3">
    <name type="scientific">Maudiozyma saulgeensis</name>
    <dbReference type="NCBI Taxonomy" id="1789683"/>
    <lineage>
        <taxon>Eukaryota</taxon>
        <taxon>Fungi</taxon>
        <taxon>Dikarya</taxon>
        <taxon>Ascomycota</taxon>
        <taxon>Saccharomycotina</taxon>
        <taxon>Saccharomycetes</taxon>
        <taxon>Saccharomycetales</taxon>
        <taxon>Saccharomycetaceae</taxon>
        <taxon>Maudiozyma</taxon>
    </lineage>
</organism>
<keyword evidence="1" id="KW-0472">Membrane</keyword>
<feature type="transmembrane region" description="Helical" evidence="1">
    <location>
        <begin position="42"/>
        <end position="62"/>
    </location>
</feature>
<dbReference type="EMBL" id="FXLY01000003">
    <property type="protein sequence ID" value="SMN19185.1"/>
    <property type="molecule type" value="Genomic_DNA"/>
</dbReference>
<keyword evidence="3" id="KW-1185">Reference proteome</keyword>
<sequence length="239" mass="27953">MGNYTDKIVTQYFEVENHLINLLKTTPYIHQFIHGDPISGRITLYLIILGGFALIQEIWVSIEMTLLQKETYDELNVGRIDEGIKLHRMILSDEYHSKEYKDEQSGIIVEEFEDMDKFFAKPVHVSDIFVDGYIIVNGQQVLDKPLKYHIEFSPEDFESEKRQDFGCSLHVLRLKLYHLFKDSTLYKEYSNKTNPFTISGNVKVYNKFGEELEVNLDEVQLCFLKIETGDTIKCEFAIE</sequence>
<protein>
    <submittedName>
        <fullName evidence="2">Uncharacterized protein</fullName>
    </submittedName>
</protein>
<keyword evidence="1" id="KW-0812">Transmembrane</keyword>
<evidence type="ECO:0000313" key="2">
    <source>
        <dbReference type="EMBL" id="SMN19185.1"/>
    </source>
</evidence>
<dbReference type="Proteomes" id="UP000196158">
    <property type="component" value="Unassembled WGS sequence"/>
</dbReference>
<reference evidence="2 3" key="1">
    <citation type="submission" date="2017-04" db="EMBL/GenBank/DDBJ databases">
        <authorList>
            <person name="Afonso C.L."/>
            <person name="Miller P.J."/>
            <person name="Scott M.A."/>
            <person name="Spackman E."/>
            <person name="Goraichik I."/>
            <person name="Dimitrov K.M."/>
            <person name="Suarez D.L."/>
            <person name="Swayne D.E."/>
        </authorList>
    </citation>
    <scope>NUCLEOTIDE SEQUENCE [LARGE SCALE GENOMIC DNA]</scope>
</reference>
<dbReference type="OrthoDB" id="4041975at2759"/>
<dbReference type="AlphaFoldDB" id="A0A1X7R0L9"/>